<dbReference type="PANTHER" id="PTHR30173">
    <property type="entry name" value="SIGMA 19 FACTOR"/>
    <property type="match status" value="1"/>
</dbReference>
<comment type="caution">
    <text evidence="11">The sequence shown here is derived from an EMBL/GenBank/DDBJ whole genome shotgun (WGS) entry which is preliminary data.</text>
</comment>
<evidence type="ECO:0000259" key="10">
    <source>
        <dbReference type="Pfam" id="PF08281"/>
    </source>
</evidence>
<feature type="domain" description="Alpha/beta hydrolase fold-3" evidence="9">
    <location>
        <begin position="331"/>
        <end position="539"/>
    </location>
</feature>
<sequence length="568" mass="62139">MVTQVLEADHDLDRATSIFLDQRARLFTIAYRVLGNAGEAEDVVQEAWLRWQRTDRTVVLDPSAFLATTVTRLAINVGQSARRRHEVDVGPDLPERPDHDSGPDVHTERREAVELAIELLMAKLTPTERAAYVLREGFAYPYRQIAEVLHLGAANARQIVRRARRRLSSERRAPVDAASRSRLVQVFLAAARAGNVTDLERHLARETAGARRVGAQVPLRPRSTAARDGAGCHAAPRCPVLRGEPSPQKGKPMSRPVLEPAAQAFADAAATPPLLYELGPERARKLLDDIQAAPVEKPDVDEKWITLPTEAGDVRVRIVRPVGAAGPLPAVLYVHGGGWILGNAGTHDRLVRELAVGAEAAVVFVEYDRSPEVRYPIAIEQAYATARWITEHGAGEGLDASRLAVAGDSVGGNMTAALTILAKRRGDVTFVHQSLYYPVTDAGQDTESYREFADGPHLTAKAMAWFWDAYVPEMDKRDEITVSPLRATVEELAGLPEAFLIVDENDVLRDEGEAYGRKLTAAGVRTTSARYNSTLHDFMMLNPVRGTAASTAAVEQAIHVLRRALGHD</sequence>
<name>A0A4R5A9L5_9ACTN</name>
<dbReference type="InterPro" id="IPR029058">
    <property type="entry name" value="AB_hydrolase_fold"/>
</dbReference>
<dbReference type="InterPro" id="IPR013325">
    <property type="entry name" value="RNA_pol_sigma_r2"/>
</dbReference>
<dbReference type="AlphaFoldDB" id="A0A4R5A9L5"/>
<evidence type="ECO:0000256" key="1">
    <source>
        <dbReference type="ARBA" id="ARBA00010515"/>
    </source>
</evidence>
<keyword evidence="12" id="KW-1185">Reference proteome</keyword>
<comment type="similarity">
    <text evidence="2">Belongs to the sigma-70 factor family. ECF subfamily.</text>
</comment>
<keyword evidence="3" id="KW-0378">Hydrolase</keyword>
<evidence type="ECO:0000256" key="7">
    <source>
        <dbReference type="SAM" id="MobiDB-lite"/>
    </source>
</evidence>
<dbReference type="Pfam" id="PF07859">
    <property type="entry name" value="Abhydrolase_3"/>
    <property type="match status" value="1"/>
</dbReference>
<feature type="domain" description="RNA polymerase sigma-70 region 2" evidence="8">
    <location>
        <begin position="24"/>
        <end position="77"/>
    </location>
</feature>
<dbReference type="InterPro" id="IPR036388">
    <property type="entry name" value="WH-like_DNA-bd_sf"/>
</dbReference>
<dbReference type="InterPro" id="IPR013324">
    <property type="entry name" value="RNA_pol_sigma_r3/r4-like"/>
</dbReference>
<dbReference type="Gene3D" id="3.40.50.1820">
    <property type="entry name" value="alpha/beta hydrolase"/>
    <property type="match status" value="1"/>
</dbReference>
<evidence type="ECO:0000256" key="5">
    <source>
        <dbReference type="ARBA" id="ARBA00023082"/>
    </source>
</evidence>
<keyword evidence="4" id="KW-0805">Transcription regulation</keyword>
<feature type="domain" description="RNA polymerase sigma factor 70 region 4 type 2" evidence="10">
    <location>
        <begin position="116"/>
        <end position="167"/>
    </location>
</feature>
<dbReference type="InterPro" id="IPR007627">
    <property type="entry name" value="RNA_pol_sigma70_r2"/>
</dbReference>
<dbReference type="PROSITE" id="PS01173">
    <property type="entry name" value="LIPASE_GDXG_HIS"/>
    <property type="match status" value="1"/>
</dbReference>
<proteinExistence type="inferred from homology"/>
<evidence type="ECO:0000313" key="12">
    <source>
        <dbReference type="Proteomes" id="UP000295217"/>
    </source>
</evidence>
<dbReference type="InterPro" id="IPR014284">
    <property type="entry name" value="RNA_pol_sigma-70_dom"/>
</dbReference>
<gene>
    <name evidence="11" type="ORF">E1262_14480</name>
</gene>
<feature type="compositionally biased region" description="Basic and acidic residues" evidence="7">
    <location>
        <begin position="85"/>
        <end position="107"/>
    </location>
</feature>
<dbReference type="NCBIfam" id="TIGR02937">
    <property type="entry name" value="sigma70-ECF"/>
    <property type="match status" value="1"/>
</dbReference>
<dbReference type="EMBL" id="SMLB01000017">
    <property type="protein sequence ID" value="TDD68943.1"/>
    <property type="molecule type" value="Genomic_DNA"/>
</dbReference>
<dbReference type="Gene3D" id="1.10.1740.10">
    <property type="match status" value="1"/>
</dbReference>
<dbReference type="Pfam" id="PF04542">
    <property type="entry name" value="Sigma70_r2"/>
    <property type="match status" value="1"/>
</dbReference>
<dbReference type="InterPro" id="IPR052704">
    <property type="entry name" value="ECF_Sigma-70_Domain"/>
</dbReference>
<dbReference type="SUPFAM" id="SSF88946">
    <property type="entry name" value="Sigma2 domain of RNA polymerase sigma factors"/>
    <property type="match status" value="1"/>
</dbReference>
<dbReference type="GO" id="GO:0003677">
    <property type="term" value="F:DNA binding"/>
    <property type="evidence" value="ECO:0007669"/>
    <property type="project" value="InterPro"/>
</dbReference>
<accession>A0A4R5A9L5</accession>
<dbReference type="Gene3D" id="1.10.10.10">
    <property type="entry name" value="Winged helix-like DNA-binding domain superfamily/Winged helix DNA-binding domain"/>
    <property type="match status" value="1"/>
</dbReference>
<evidence type="ECO:0000256" key="4">
    <source>
        <dbReference type="ARBA" id="ARBA00023015"/>
    </source>
</evidence>
<dbReference type="SUPFAM" id="SSF53474">
    <property type="entry name" value="alpha/beta-Hydrolases"/>
    <property type="match status" value="1"/>
</dbReference>
<protein>
    <submittedName>
        <fullName evidence="11">Sigma-70 family RNA polymerase sigma factor</fullName>
    </submittedName>
</protein>
<evidence type="ECO:0000259" key="9">
    <source>
        <dbReference type="Pfam" id="PF07859"/>
    </source>
</evidence>
<organism evidence="11 12">
    <name type="scientific">Jiangella aurantiaca</name>
    <dbReference type="NCBI Taxonomy" id="2530373"/>
    <lineage>
        <taxon>Bacteria</taxon>
        <taxon>Bacillati</taxon>
        <taxon>Actinomycetota</taxon>
        <taxon>Actinomycetes</taxon>
        <taxon>Jiangellales</taxon>
        <taxon>Jiangellaceae</taxon>
        <taxon>Jiangella</taxon>
    </lineage>
</organism>
<dbReference type="Pfam" id="PF08281">
    <property type="entry name" value="Sigma70_r4_2"/>
    <property type="match status" value="1"/>
</dbReference>
<evidence type="ECO:0000256" key="2">
    <source>
        <dbReference type="ARBA" id="ARBA00010641"/>
    </source>
</evidence>
<comment type="similarity">
    <text evidence="1">Belongs to the 'GDXG' lipolytic enzyme family.</text>
</comment>
<dbReference type="InterPro" id="IPR013094">
    <property type="entry name" value="AB_hydrolase_3"/>
</dbReference>
<evidence type="ECO:0000313" key="11">
    <source>
        <dbReference type="EMBL" id="TDD68943.1"/>
    </source>
</evidence>
<evidence type="ECO:0000259" key="8">
    <source>
        <dbReference type="Pfam" id="PF04542"/>
    </source>
</evidence>
<dbReference type="GO" id="GO:0006352">
    <property type="term" value="P:DNA-templated transcription initiation"/>
    <property type="evidence" value="ECO:0007669"/>
    <property type="project" value="InterPro"/>
</dbReference>
<dbReference type="OrthoDB" id="128186at2"/>
<keyword evidence="6" id="KW-0804">Transcription</keyword>
<evidence type="ECO:0000256" key="3">
    <source>
        <dbReference type="ARBA" id="ARBA00022801"/>
    </source>
</evidence>
<evidence type="ECO:0000256" key="6">
    <source>
        <dbReference type="ARBA" id="ARBA00023163"/>
    </source>
</evidence>
<reference evidence="11 12" key="1">
    <citation type="submission" date="2019-02" db="EMBL/GenBank/DDBJ databases">
        <title>Draft genome sequences of novel Actinobacteria.</title>
        <authorList>
            <person name="Sahin N."/>
            <person name="Ay H."/>
            <person name="Saygin H."/>
        </authorList>
    </citation>
    <scope>NUCLEOTIDE SEQUENCE [LARGE SCALE GENOMIC DNA]</scope>
    <source>
        <strain evidence="11 12">8K307</strain>
    </source>
</reference>
<dbReference type="InterPro" id="IPR013249">
    <property type="entry name" value="RNA_pol_sigma70_r4_t2"/>
</dbReference>
<dbReference type="GO" id="GO:0016987">
    <property type="term" value="F:sigma factor activity"/>
    <property type="evidence" value="ECO:0007669"/>
    <property type="project" value="UniProtKB-KW"/>
</dbReference>
<dbReference type="Proteomes" id="UP000295217">
    <property type="component" value="Unassembled WGS sequence"/>
</dbReference>
<dbReference type="GO" id="GO:0016787">
    <property type="term" value="F:hydrolase activity"/>
    <property type="evidence" value="ECO:0007669"/>
    <property type="project" value="UniProtKB-KW"/>
</dbReference>
<dbReference type="SUPFAM" id="SSF88659">
    <property type="entry name" value="Sigma3 and sigma4 domains of RNA polymerase sigma factors"/>
    <property type="match status" value="1"/>
</dbReference>
<feature type="region of interest" description="Disordered" evidence="7">
    <location>
        <begin position="221"/>
        <end position="254"/>
    </location>
</feature>
<keyword evidence="5" id="KW-0731">Sigma factor</keyword>
<dbReference type="PANTHER" id="PTHR30173:SF36">
    <property type="entry name" value="ECF RNA POLYMERASE SIGMA FACTOR SIGJ"/>
    <property type="match status" value="1"/>
</dbReference>
<dbReference type="InterPro" id="IPR002168">
    <property type="entry name" value="Lipase_GDXG_HIS_AS"/>
</dbReference>
<feature type="region of interest" description="Disordered" evidence="7">
    <location>
        <begin position="84"/>
        <end position="107"/>
    </location>
</feature>